<name>A0AB38BFR1_9LACT</name>
<dbReference type="EMBL" id="FOQC01000005">
    <property type="protein sequence ID" value="SFH59980.1"/>
    <property type="molecule type" value="Genomic_DNA"/>
</dbReference>
<protein>
    <submittedName>
        <fullName evidence="3">Helix-turn-helix</fullName>
    </submittedName>
</protein>
<dbReference type="GO" id="GO:0003677">
    <property type="term" value="F:DNA binding"/>
    <property type="evidence" value="ECO:0007669"/>
    <property type="project" value="InterPro"/>
</dbReference>
<organism evidence="3 5">
    <name type="scientific">Trichococcus flocculiformis</name>
    <dbReference type="NCBI Taxonomy" id="82803"/>
    <lineage>
        <taxon>Bacteria</taxon>
        <taxon>Bacillati</taxon>
        <taxon>Bacillota</taxon>
        <taxon>Bacilli</taxon>
        <taxon>Lactobacillales</taxon>
        <taxon>Carnobacteriaceae</taxon>
        <taxon>Trichococcus</taxon>
    </lineage>
</organism>
<evidence type="ECO:0000313" key="4">
    <source>
        <dbReference type="Proteomes" id="UP000195947"/>
    </source>
</evidence>
<dbReference type="AlphaFoldDB" id="A0AB38BFR1"/>
<gene>
    <name evidence="3" type="ORF">SAMN04488507_10054</name>
    <name evidence="2" type="ORF">TFLO_562</name>
</gene>
<sequence>MNKIIERFSSETGKNEKFEYIEIEEQTTVKGDNFLVSHEYYRRLSDGELFEPFENPDKNLEKDYNLYREKYNLLSSEAVKKIRNKYNMTIRDYGAVLGISYSNLSSIENGSIQSKYIDSLIRLSEDPSAFKKLVESRKNDLTDENYLRITDTIDKLSTFSIRKTDKMIMVIIDYNIAAEHVIVRVTDKLNYKAKKISDEGDKQWTESAIISSKQPLKMLTSK</sequence>
<feature type="domain" description="HTH cro/C1-type" evidence="1">
    <location>
        <begin position="79"/>
        <end position="110"/>
    </location>
</feature>
<comment type="caution">
    <text evidence="3">The sequence shown here is derived from an EMBL/GenBank/DDBJ whole genome shotgun (WGS) entry which is preliminary data.</text>
</comment>
<dbReference type="CDD" id="cd00093">
    <property type="entry name" value="HTH_XRE"/>
    <property type="match status" value="1"/>
</dbReference>
<dbReference type="Pfam" id="PF01381">
    <property type="entry name" value="HTH_3"/>
    <property type="match status" value="1"/>
</dbReference>
<keyword evidence="4" id="KW-1185">Reference proteome</keyword>
<evidence type="ECO:0000313" key="3">
    <source>
        <dbReference type="EMBL" id="SFH59980.1"/>
    </source>
</evidence>
<evidence type="ECO:0000313" key="5">
    <source>
        <dbReference type="Proteomes" id="UP000199686"/>
    </source>
</evidence>
<dbReference type="RefSeq" id="WP_086988259.1">
    <property type="nucleotide sequence ID" value="NZ_FJMZ01000003.1"/>
</dbReference>
<accession>A0AB38BFR1</accession>
<dbReference type="Proteomes" id="UP000199686">
    <property type="component" value="Unassembled WGS sequence"/>
</dbReference>
<dbReference type="PROSITE" id="PS50943">
    <property type="entry name" value="HTH_CROC1"/>
    <property type="match status" value="1"/>
</dbReference>
<proteinExistence type="predicted"/>
<dbReference type="Proteomes" id="UP000195947">
    <property type="component" value="Unassembled WGS sequence"/>
</dbReference>
<dbReference type="InterPro" id="IPR010982">
    <property type="entry name" value="Lambda_DNA-bd_dom_sf"/>
</dbReference>
<reference evidence="3 5" key="2">
    <citation type="submission" date="2016-10" db="EMBL/GenBank/DDBJ databases">
        <authorList>
            <person name="Varghese N."/>
            <person name="Submissions S."/>
        </authorList>
    </citation>
    <scope>NUCLEOTIDE SEQUENCE [LARGE SCALE GENOMIC DNA]</scope>
    <source>
        <strain evidence="3 5">DSM 2094</strain>
    </source>
</reference>
<reference evidence="2 4" key="1">
    <citation type="submission" date="2016-02" db="EMBL/GenBank/DDBJ databases">
        <authorList>
            <person name="Strepis N."/>
        </authorList>
    </citation>
    <scope>NUCLEOTIDE SEQUENCE [LARGE SCALE GENOMIC DNA]</scope>
    <source>
        <strain evidence="2">Trichococcus flocculiformis</strain>
    </source>
</reference>
<evidence type="ECO:0000313" key="2">
    <source>
        <dbReference type="EMBL" id="CZQ84691.1"/>
    </source>
</evidence>
<dbReference type="Gene3D" id="1.10.260.40">
    <property type="entry name" value="lambda repressor-like DNA-binding domains"/>
    <property type="match status" value="1"/>
</dbReference>
<evidence type="ECO:0000259" key="1">
    <source>
        <dbReference type="PROSITE" id="PS50943"/>
    </source>
</evidence>
<dbReference type="SUPFAM" id="SSF47413">
    <property type="entry name" value="lambda repressor-like DNA-binding domains"/>
    <property type="match status" value="1"/>
</dbReference>
<dbReference type="InterPro" id="IPR001387">
    <property type="entry name" value="Cro/C1-type_HTH"/>
</dbReference>
<dbReference type="EMBL" id="FJMZ01000003">
    <property type="protein sequence ID" value="CZQ84691.1"/>
    <property type="molecule type" value="Genomic_DNA"/>
</dbReference>